<evidence type="ECO:0008006" key="3">
    <source>
        <dbReference type="Google" id="ProtNLM"/>
    </source>
</evidence>
<dbReference type="Proteomes" id="UP000623440">
    <property type="component" value="Unassembled WGS sequence"/>
</dbReference>
<dbReference type="EMBL" id="JACJSI010000230">
    <property type="protein sequence ID" value="MBD2535075.1"/>
    <property type="molecule type" value="Genomic_DNA"/>
</dbReference>
<proteinExistence type="predicted"/>
<protein>
    <recommendedName>
        <fullName evidence="3">Transposase</fullName>
    </recommendedName>
</protein>
<dbReference type="RefSeq" id="WP_190945937.1">
    <property type="nucleotide sequence ID" value="NZ_JACJSI010000230.1"/>
</dbReference>
<evidence type="ECO:0000313" key="1">
    <source>
        <dbReference type="EMBL" id="MBD2535075.1"/>
    </source>
</evidence>
<keyword evidence="2" id="KW-1185">Reference proteome</keyword>
<sequence length="63" mass="7461">MSDKCRHIIPIVIKSIEHFLAAGKLVEFTRFINTHDSNYVKLIHWSRLIDNQKRALLMNFSHI</sequence>
<reference evidence="1 2" key="1">
    <citation type="journal article" date="2020" name="ISME J.">
        <title>Comparative genomics reveals insights into cyanobacterial evolution and habitat adaptation.</title>
        <authorList>
            <person name="Chen M.Y."/>
            <person name="Teng W.K."/>
            <person name="Zhao L."/>
            <person name="Hu C.X."/>
            <person name="Zhou Y.K."/>
            <person name="Han B.P."/>
            <person name="Song L.R."/>
            <person name="Shu W.S."/>
        </authorList>
    </citation>
    <scope>NUCLEOTIDE SEQUENCE [LARGE SCALE GENOMIC DNA]</scope>
    <source>
        <strain evidence="1 2">FACHB-838</strain>
    </source>
</reference>
<gene>
    <name evidence="1" type="ORF">H6G97_38915</name>
</gene>
<evidence type="ECO:0000313" key="2">
    <source>
        <dbReference type="Proteomes" id="UP000623440"/>
    </source>
</evidence>
<name>A0ABR8E0H2_9NOSO</name>
<organism evidence="1 2">
    <name type="scientific">Nostoc flagelliforme FACHB-838</name>
    <dbReference type="NCBI Taxonomy" id="2692904"/>
    <lineage>
        <taxon>Bacteria</taxon>
        <taxon>Bacillati</taxon>
        <taxon>Cyanobacteriota</taxon>
        <taxon>Cyanophyceae</taxon>
        <taxon>Nostocales</taxon>
        <taxon>Nostocaceae</taxon>
        <taxon>Nostoc</taxon>
    </lineage>
</organism>
<accession>A0ABR8E0H2</accession>
<comment type="caution">
    <text evidence="1">The sequence shown here is derived from an EMBL/GenBank/DDBJ whole genome shotgun (WGS) entry which is preliminary data.</text>
</comment>